<sequence>MSTLPIESAMTLLPSSLSNLSPRQQLESTLDQLTTKNSQLVATEADNQPIASSELVEPIQKINDIMRPRGLEFELSEETSRIITRVIDRESGDVIREIPPEEVVRIAERLETLQGQIISLEA</sequence>
<dbReference type="InterPro" id="IPR005186">
    <property type="entry name" value="FlaG"/>
</dbReference>
<name>A0A0F9Y0I3_9ZZZZ</name>
<dbReference type="InterPro" id="IPR035924">
    <property type="entry name" value="FlaG-like_sf"/>
</dbReference>
<gene>
    <name evidence="1" type="ORF">LCGC14_0150680</name>
</gene>
<proteinExistence type="predicted"/>
<dbReference type="AlphaFoldDB" id="A0A0F9Y0I3"/>
<dbReference type="Pfam" id="PF03646">
    <property type="entry name" value="FlaG"/>
    <property type="match status" value="1"/>
</dbReference>
<accession>A0A0F9Y0I3</accession>
<organism evidence="1">
    <name type="scientific">marine sediment metagenome</name>
    <dbReference type="NCBI Taxonomy" id="412755"/>
    <lineage>
        <taxon>unclassified sequences</taxon>
        <taxon>metagenomes</taxon>
        <taxon>ecological metagenomes</taxon>
    </lineage>
</organism>
<dbReference type="EMBL" id="LAZR01000053">
    <property type="protein sequence ID" value="KKN98203.1"/>
    <property type="molecule type" value="Genomic_DNA"/>
</dbReference>
<evidence type="ECO:0008006" key="2">
    <source>
        <dbReference type="Google" id="ProtNLM"/>
    </source>
</evidence>
<reference evidence="1" key="1">
    <citation type="journal article" date="2015" name="Nature">
        <title>Complex archaea that bridge the gap between prokaryotes and eukaryotes.</title>
        <authorList>
            <person name="Spang A."/>
            <person name="Saw J.H."/>
            <person name="Jorgensen S.L."/>
            <person name="Zaremba-Niedzwiedzka K."/>
            <person name="Martijn J."/>
            <person name="Lind A.E."/>
            <person name="van Eijk R."/>
            <person name="Schleper C."/>
            <person name="Guy L."/>
            <person name="Ettema T.J."/>
        </authorList>
    </citation>
    <scope>NUCLEOTIDE SEQUENCE</scope>
</reference>
<dbReference type="PANTHER" id="PTHR37166">
    <property type="entry name" value="PROTEIN FLAG"/>
    <property type="match status" value="1"/>
</dbReference>
<dbReference type="PANTHER" id="PTHR37166:SF1">
    <property type="entry name" value="PROTEIN FLAG"/>
    <property type="match status" value="1"/>
</dbReference>
<comment type="caution">
    <text evidence="1">The sequence shown here is derived from an EMBL/GenBank/DDBJ whole genome shotgun (WGS) entry which is preliminary data.</text>
</comment>
<protein>
    <recommendedName>
        <fullName evidence="2">Flagellar protein FlaG protein</fullName>
    </recommendedName>
</protein>
<dbReference type="SUPFAM" id="SSF160214">
    <property type="entry name" value="FlaG-like"/>
    <property type="match status" value="1"/>
</dbReference>
<dbReference type="Gene3D" id="3.30.160.170">
    <property type="entry name" value="FlaG-like"/>
    <property type="match status" value="1"/>
</dbReference>
<evidence type="ECO:0000313" key="1">
    <source>
        <dbReference type="EMBL" id="KKN98203.1"/>
    </source>
</evidence>